<organism evidence="8 9">
    <name type="scientific">Brevundimonas aurantiaca</name>
    <dbReference type="NCBI Taxonomy" id="74316"/>
    <lineage>
        <taxon>Bacteria</taxon>
        <taxon>Pseudomonadati</taxon>
        <taxon>Pseudomonadota</taxon>
        <taxon>Alphaproteobacteria</taxon>
        <taxon>Caulobacterales</taxon>
        <taxon>Caulobacteraceae</taxon>
        <taxon>Brevundimonas</taxon>
    </lineage>
</organism>
<sequence>MSRDLLITTLALSLIIGLRYLLVGAAAHGLLWAGAGRGRALNLRPPAMKRIRAEIVASLIACPIYALPAALVLELWKRGGTAIYSDPHAWPLWWLPVSLIVYLLAHDAFYYWVHRALHHPRVFGWAHAEHHRSRDPSAFASFAFDPAEAAATAWFLPALALIVPIHWGVALTLLTLMSLTAALNHAGREVWPAAWLERAPLRWLITATHHDAHHKRFNGNYGLYFQFWDRWAGTEVSAAPSRPSPVIPPERPSAPLR</sequence>
<dbReference type="InterPro" id="IPR006694">
    <property type="entry name" value="Fatty_acid_hydroxylase"/>
</dbReference>
<dbReference type="EMBL" id="JACHOQ010000004">
    <property type="protein sequence ID" value="MBB5740301.1"/>
    <property type="molecule type" value="Genomic_DNA"/>
</dbReference>
<evidence type="ECO:0000259" key="7">
    <source>
        <dbReference type="Pfam" id="PF04116"/>
    </source>
</evidence>
<feature type="transmembrane region" description="Helical" evidence="6">
    <location>
        <begin position="93"/>
        <end position="113"/>
    </location>
</feature>
<dbReference type="GO" id="GO:0008610">
    <property type="term" value="P:lipid biosynthetic process"/>
    <property type="evidence" value="ECO:0007669"/>
    <property type="project" value="InterPro"/>
</dbReference>
<dbReference type="GO" id="GO:0016491">
    <property type="term" value="F:oxidoreductase activity"/>
    <property type="evidence" value="ECO:0007669"/>
    <property type="project" value="InterPro"/>
</dbReference>
<dbReference type="GO" id="GO:0016020">
    <property type="term" value="C:membrane"/>
    <property type="evidence" value="ECO:0007669"/>
    <property type="project" value="UniProtKB-SubCell"/>
</dbReference>
<protein>
    <submittedName>
        <fullName evidence="8">Sterol desaturase/sphingolipid hydroxylase (Fatty acid hydroxylase superfamily)</fullName>
    </submittedName>
</protein>
<evidence type="ECO:0000256" key="3">
    <source>
        <dbReference type="ARBA" id="ARBA00022989"/>
    </source>
</evidence>
<evidence type="ECO:0000256" key="5">
    <source>
        <dbReference type="SAM" id="MobiDB-lite"/>
    </source>
</evidence>
<accession>A0A7W9C7G9</accession>
<dbReference type="Proteomes" id="UP000527324">
    <property type="component" value="Unassembled WGS sequence"/>
</dbReference>
<dbReference type="GO" id="GO:0005506">
    <property type="term" value="F:iron ion binding"/>
    <property type="evidence" value="ECO:0007669"/>
    <property type="project" value="InterPro"/>
</dbReference>
<keyword evidence="3 6" id="KW-1133">Transmembrane helix</keyword>
<evidence type="ECO:0000313" key="8">
    <source>
        <dbReference type="EMBL" id="MBB5740301.1"/>
    </source>
</evidence>
<evidence type="ECO:0000256" key="6">
    <source>
        <dbReference type="SAM" id="Phobius"/>
    </source>
</evidence>
<evidence type="ECO:0000256" key="4">
    <source>
        <dbReference type="ARBA" id="ARBA00023136"/>
    </source>
</evidence>
<dbReference type="AlphaFoldDB" id="A0A7W9C7G9"/>
<evidence type="ECO:0000313" key="9">
    <source>
        <dbReference type="Proteomes" id="UP000527324"/>
    </source>
</evidence>
<evidence type="ECO:0000256" key="2">
    <source>
        <dbReference type="ARBA" id="ARBA00022692"/>
    </source>
</evidence>
<name>A0A7W9C7G9_9CAUL</name>
<reference evidence="8 9" key="1">
    <citation type="submission" date="2020-08" db="EMBL/GenBank/DDBJ databases">
        <title>Genomic Encyclopedia of Type Strains, Phase IV (KMG-IV): sequencing the most valuable type-strain genomes for metagenomic binning, comparative biology and taxonomic classification.</title>
        <authorList>
            <person name="Goeker M."/>
        </authorList>
    </citation>
    <scope>NUCLEOTIDE SEQUENCE [LARGE SCALE GENOMIC DNA]</scope>
    <source>
        <strain evidence="8 9">DSM 4731</strain>
    </source>
</reference>
<proteinExistence type="predicted"/>
<feature type="transmembrane region" description="Helical" evidence="6">
    <location>
        <begin position="6"/>
        <end position="34"/>
    </location>
</feature>
<gene>
    <name evidence="8" type="ORF">GGQ93_002019</name>
</gene>
<keyword evidence="2 6" id="KW-0812">Transmembrane</keyword>
<keyword evidence="4 6" id="KW-0472">Membrane</keyword>
<evidence type="ECO:0000256" key="1">
    <source>
        <dbReference type="ARBA" id="ARBA00004370"/>
    </source>
</evidence>
<feature type="compositionally biased region" description="Pro residues" evidence="5">
    <location>
        <begin position="242"/>
        <end position="257"/>
    </location>
</feature>
<keyword evidence="9" id="KW-1185">Reference proteome</keyword>
<feature type="region of interest" description="Disordered" evidence="5">
    <location>
        <begin position="238"/>
        <end position="257"/>
    </location>
</feature>
<dbReference type="RefSeq" id="WP_183216744.1">
    <property type="nucleotide sequence ID" value="NZ_CAJFZW010000018.1"/>
</dbReference>
<dbReference type="PANTHER" id="PTHR11863">
    <property type="entry name" value="STEROL DESATURASE"/>
    <property type="match status" value="1"/>
</dbReference>
<feature type="transmembrane region" description="Helical" evidence="6">
    <location>
        <begin position="55"/>
        <end position="73"/>
    </location>
</feature>
<dbReference type="InterPro" id="IPR050307">
    <property type="entry name" value="Sterol_Desaturase_Related"/>
</dbReference>
<comment type="subcellular location">
    <subcellularLocation>
        <location evidence="1">Membrane</location>
    </subcellularLocation>
</comment>
<comment type="caution">
    <text evidence="8">The sequence shown here is derived from an EMBL/GenBank/DDBJ whole genome shotgun (WGS) entry which is preliminary data.</text>
</comment>
<feature type="domain" description="Fatty acid hydroxylase" evidence="7">
    <location>
        <begin position="100"/>
        <end position="234"/>
    </location>
</feature>
<dbReference type="Pfam" id="PF04116">
    <property type="entry name" value="FA_hydroxylase"/>
    <property type="match status" value="1"/>
</dbReference>